<organism evidence="2 3">
    <name type="scientific">Triplophysa tibetana</name>
    <dbReference type="NCBI Taxonomy" id="1572043"/>
    <lineage>
        <taxon>Eukaryota</taxon>
        <taxon>Metazoa</taxon>
        <taxon>Chordata</taxon>
        <taxon>Craniata</taxon>
        <taxon>Vertebrata</taxon>
        <taxon>Euteleostomi</taxon>
        <taxon>Actinopterygii</taxon>
        <taxon>Neopterygii</taxon>
        <taxon>Teleostei</taxon>
        <taxon>Ostariophysi</taxon>
        <taxon>Cypriniformes</taxon>
        <taxon>Nemacheilidae</taxon>
        <taxon>Triplophysa</taxon>
    </lineage>
</organism>
<sequence>MDSKSKRQRYTRQWKYARRSLDEGPVEKERLDHPLTPQEGYAERMDIDDDISSSVGTVDVGFIGSCSSGHETVNNALNEETESVNEMASTSLPTFLQEWSIKHNITHNALDDLLKGLKRNGHPELPSTARTLLKTPRTVTSSQKSGMECVHFNLRESLSDQLKRYPTEMIERVSTLELSFNIDGLPIFKSSRTHLWPILCAIHLNPISVFPVTLTLGPTKPKDLEFAEEAINDIQELLDNGLDGKNIRIRCFVCDAPARAMVKKIKQYSGYFGCDKCTQKGTWISGRVTYPEVDNLTLRTNEAFRAEMAIQMSTSPLSVVTSRSKTKRPNNAFILAEGKCCEAIEERNESDDSVGQSIGITFKDIIDKKSNFILTDGHKTVCSGGIFRRQFGRNCPHLMVGGEQRGSYNTAVEKCSRVVETSNIETEDTTRTKKRAQKKPKRFLSDKDSSSSDDCRVLAKKKSEKSICKPVPPKYYRTKVLQKLQDIVENQQEILAMQRQLLASTAVTRISGLAKRHAVRTMSGSRASQ</sequence>
<protein>
    <recommendedName>
        <fullName evidence="4">Transposase domain-containing protein</fullName>
    </recommendedName>
</protein>
<dbReference type="AlphaFoldDB" id="A0A5A9NIW7"/>
<evidence type="ECO:0000313" key="2">
    <source>
        <dbReference type="EMBL" id="KAA0708859.1"/>
    </source>
</evidence>
<feature type="compositionally biased region" description="Basic residues" evidence="1">
    <location>
        <begin position="432"/>
        <end position="442"/>
    </location>
</feature>
<dbReference type="Proteomes" id="UP000324632">
    <property type="component" value="Chromosome 18"/>
</dbReference>
<evidence type="ECO:0000313" key="3">
    <source>
        <dbReference type="Proteomes" id="UP000324632"/>
    </source>
</evidence>
<accession>A0A5A9NIW7</accession>
<proteinExistence type="predicted"/>
<comment type="caution">
    <text evidence="2">The sequence shown here is derived from an EMBL/GenBank/DDBJ whole genome shotgun (WGS) entry which is preliminary data.</text>
</comment>
<evidence type="ECO:0000256" key="1">
    <source>
        <dbReference type="SAM" id="MobiDB-lite"/>
    </source>
</evidence>
<dbReference type="EMBL" id="SOYY01000018">
    <property type="protein sequence ID" value="KAA0708859.1"/>
    <property type="molecule type" value="Genomic_DNA"/>
</dbReference>
<evidence type="ECO:0008006" key="4">
    <source>
        <dbReference type="Google" id="ProtNLM"/>
    </source>
</evidence>
<gene>
    <name evidence="2" type="ORF">E1301_Tti011794</name>
</gene>
<name>A0A5A9NIW7_9TELE</name>
<feature type="region of interest" description="Disordered" evidence="1">
    <location>
        <begin position="423"/>
        <end position="457"/>
    </location>
</feature>
<feature type="compositionally biased region" description="Basic and acidic residues" evidence="1">
    <location>
        <begin position="443"/>
        <end position="457"/>
    </location>
</feature>
<keyword evidence="3" id="KW-1185">Reference proteome</keyword>
<reference evidence="2 3" key="1">
    <citation type="journal article" date="2019" name="Mol. Ecol. Resour.">
        <title>Chromosome-level genome assembly of Triplophysa tibetana, a fish adapted to the harsh high-altitude environment of the Tibetan Plateau.</title>
        <authorList>
            <person name="Yang X."/>
            <person name="Liu H."/>
            <person name="Ma Z."/>
            <person name="Zou Y."/>
            <person name="Zou M."/>
            <person name="Mao Y."/>
            <person name="Li X."/>
            <person name="Wang H."/>
            <person name="Chen T."/>
            <person name="Wang W."/>
            <person name="Yang R."/>
        </authorList>
    </citation>
    <scope>NUCLEOTIDE SEQUENCE [LARGE SCALE GENOMIC DNA]</scope>
    <source>
        <strain evidence="2">TTIB1903HZAU</strain>
        <tissue evidence="2">Muscle</tissue>
    </source>
</reference>
<dbReference type="PANTHER" id="PTHR33053">
    <property type="entry name" value="PROTEIN, PUTATIVE-RELATED"/>
    <property type="match status" value="1"/>
</dbReference>